<gene>
    <name evidence="1" type="ORF">LBW55_16745</name>
</gene>
<sequence length="217" mass="24297">MNFQHVGEALRYFENYWPLLGVDVLDDVDEGMLLASNEGRLRFVDAILNTLIEGQLDVPEAVILGGLSAIVDTTATILPYSIFAEDVPTWLRADVLSKMHTVFAEIFARRCDQTLASRATAPQSPWNQLCFMWWELLPRHGVPSEVFLEETDIAIVRLIGASLKVDHIACKESALHGLALWYAARPDDVRREIDKNAYFIPPALSDYALAARVGNLQ</sequence>
<name>A0AAE3NMJ5_RALSL</name>
<evidence type="ECO:0000313" key="1">
    <source>
        <dbReference type="EMBL" id="MDB0523251.1"/>
    </source>
</evidence>
<reference evidence="1" key="1">
    <citation type="submission" date="2021-09" db="EMBL/GenBank/DDBJ databases">
        <title>Genomic analysis of Ralstonia spp.</title>
        <authorList>
            <person name="Aburjaile F."/>
            <person name="Ariute J.C."/>
            <person name="Pais A.K.L."/>
            <person name="Albuquerque G.M.R."/>
            <person name="Silva A.M.F."/>
            <person name="Brenig B."/>
            <person name="Azevedo V."/>
            <person name="Matiuzzi M."/>
            <person name="Ramos R."/>
            <person name="Goes-Neto A."/>
            <person name="Soares S."/>
            <person name="Iseppon A.M.B."/>
            <person name="Souza E."/>
            <person name="Gama M."/>
        </authorList>
    </citation>
    <scope>NUCLEOTIDE SEQUENCE</scope>
    <source>
        <strain evidence="1">B4</strain>
    </source>
</reference>
<comment type="caution">
    <text evidence="1">The sequence shown here is derived from an EMBL/GenBank/DDBJ whole genome shotgun (WGS) entry which is preliminary data.</text>
</comment>
<organism evidence="1 2">
    <name type="scientific">Ralstonia solanacearum</name>
    <name type="common">Pseudomonas solanacearum</name>
    <dbReference type="NCBI Taxonomy" id="305"/>
    <lineage>
        <taxon>Bacteria</taxon>
        <taxon>Pseudomonadati</taxon>
        <taxon>Pseudomonadota</taxon>
        <taxon>Betaproteobacteria</taxon>
        <taxon>Burkholderiales</taxon>
        <taxon>Burkholderiaceae</taxon>
        <taxon>Ralstonia</taxon>
        <taxon>Ralstonia solanacearum species complex</taxon>
    </lineage>
</organism>
<dbReference type="Proteomes" id="UP001143674">
    <property type="component" value="Unassembled WGS sequence"/>
</dbReference>
<protein>
    <submittedName>
        <fullName evidence="1">Uncharacterized protein</fullName>
    </submittedName>
</protein>
<dbReference type="RefSeq" id="WP_247589006.1">
    <property type="nucleotide sequence ID" value="NZ_JABZEH010000001.1"/>
</dbReference>
<accession>A0AAE3NMJ5</accession>
<dbReference type="EMBL" id="JAIVEX010000008">
    <property type="protein sequence ID" value="MDB0523251.1"/>
    <property type="molecule type" value="Genomic_DNA"/>
</dbReference>
<proteinExistence type="predicted"/>
<dbReference type="AlphaFoldDB" id="A0AAE3NMJ5"/>
<evidence type="ECO:0000313" key="2">
    <source>
        <dbReference type="Proteomes" id="UP001143674"/>
    </source>
</evidence>